<reference evidence="9" key="1">
    <citation type="submission" date="2016-10" db="EMBL/GenBank/DDBJ databases">
        <authorList>
            <person name="Varghese N."/>
            <person name="Submissions S."/>
        </authorList>
    </citation>
    <scope>NUCLEOTIDE SEQUENCE [LARGE SCALE GENOMIC DNA]</scope>
    <source>
        <strain evidence="9">DSM 25811 / CCM 8410 / LMG 26954 / E90</strain>
    </source>
</reference>
<keyword evidence="1 5" id="KW-0963">Cytoplasm</keyword>
<proteinExistence type="inferred from homology"/>
<feature type="domain" description="YqgF/RNase H-like" evidence="7">
    <location>
        <begin position="29"/>
        <end position="127"/>
    </location>
</feature>
<sequence>MLFQNTESRLLNSGSPFIILHFLFYILMSRILAIDYGLKRTGIAVTDPMQIIATGLTTIDSRELIPFLKKYFQQELVEKIIIGEPRNWDDSDTHATPLVKKAVKELKKYFPNLPIEGVDERYTSKMAKDAMLEMGLKKKQRRNKALVDEIAATIILQEYLGRA</sequence>
<dbReference type="SUPFAM" id="SSF53098">
    <property type="entry name" value="Ribonuclease H-like"/>
    <property type="match status" value="1"/>
</dbReference>
<dbReference type="AlphaFoldDB" id="A0A1G6KXN4"/>
<dbReference type="PANTHER" id="PTHR33317">
    <property type="entry name" value="POLYNUCLEOTIDYL TRANSFERASE, RIBONUCLEASE H-LIKE SUPERFAMILY PROTEIN"/>
    <property type="match status" value="1"/>
</dbReference>
<dbReference type="InterPro" id="IPR012337">
    <property type="entry name" value="RNaseH-like_sf"/>
</dbReference>
<gene>
    <name evidence="8" type="ORF">SAMN04487894_102135</name>
</gene>
<keyword evidence="6" id="KW-0472">Membrane</keyword>
<keyword evidence="6" id="KW-1133">Transmembrane helix</keyword>
<evidence type="ECO:0000259" key="7">
    <source>
        <dbReference type="SMART" id="SM00732"/>
    </source>
</evidence>
<dbReference type="CDD" id="cd16964">
    <property type="entry name" value="YqgF"/>
    <property type="match status" value="1"/>
</dbReference>
<dbReference type="HAMAP" id="MF_00651">
    <property type="entry name" value="Nuclease_YqgF"/>
    <property type="match status" value="1"/>
</dbReference>
<evidence type="ECO:0000256" key="1">
    <source>
        <dbReference type="ARBA" id="ARBA00022490"/>
    </source>
</evidence>
<dbReference type="PANTHER" id="PTHR33317:SF4">
    <property type="entry name" value="POLYNUCLEOTIDYL TRANSFERASE, RIBONUCLEASE H-LIKE SUPERFAMILY PROTEIN"/>
    <property type="match status" value="1"/>
</dbReference>
<keyword evidence="3 5" id="KW-0540">Nuclease</keyword>
<keyword evidence="4 5" id="KW-0378">Hydrolase</keyword>
<dbReference type="GO" id="GO:0004518">
    <property type="term" value="F:nuclease activity"/>
    <property type="evidence" value="ECO:0007669"/>
    <property type="project" value="UniProtKB-KW"/>
</dbReference>
<keyword evidence="9" id="KW-1185">Reference proteome</keyword>
<dbReference type="EMBL" id="FMZO01000002">
    <property type="protein sequence ID" value="SDC35571.1"/>
    <property type="molecule type" value="Genomic_DNA"/>
</dbReference>
<evidence type="ECO:0000256" key="6">
    <source>
        <dbReference type="SAM" id="Phobius"/>
    </source>
</evidence>
<dbReference type="GO" id="GO:0016788">
    <property type="term" value="F:hydrolase activity, acting on ester bonds"/>
    <property type="evidence" value="ECO:0007669"/>
    <property type="project" value="UniProtKB-UniRule"/>
</dbReference>
<evidence type="ECO:0000256" key="2">
    <source>
        <dbReference type="ARBA" id="ARBA00022517"/>
    </source>
</evidence>
<evidence type="ECO:0000313" key="8">
    <source>
        <dbReference type="EMBL" id="SDC35571.1"/>
    </source>
</evidence>
<dbReference type="EC" id="3.1.-.-" evidence="5"/>
<dbReference type="STRING" id="1285928.SAMN04487894_102135"/>
<accession>A0A1G6KXN4</accession>
<dbReference type="Pfam" id="PF03652">
    <property type="entry name" value="RuvX"/>
    <property type="match status" value="1"/>
</dbReference>
<feature type="transmembrane region" description="Helical" evidence="6">
    <location>
        <begin position="15"/>
        <end position="33"/>
    </location>
</feature>
<comment type="function">
    <text evidence="5">Could be a nuclease involved in processing of the 5'-end of pre-16S rRNA.</text>
</comment>
<dbReference type="InterPro" id="IPR005227">
    <property type="entry name" value="YqgF"/>
</dbReference>
<comment type="subcellular location">
    <subcellularLocation>
        <location evidence="5">Cytoplasm</location>
    </subcellularLocation>
</comment>
<evidence type="ECO:0000313" key="9">
    <source>
        <dbReference type="Proteomes" id="UP000198757"/>
    </source>
</evidence>
<dbReference type="Proteomes" id="UP000198757">
    <property type="component" value="Unassembled WGS sequence"/>
</dbReference>
<keyword evidence="2 5" id="KW-0690">Ribosome biogenesis</keyword>
<organism evidence="8 9">
    <name type="scientific">Niabella drilacis (strain DSM 25811 / CCM 8410 / CCUG 62505 / LMG 26954 / E90)</name>
    <dbReference type="NCBI Taxonomy" id="1285928"/>
    <lineage>
        <taxon>Bacteria</taxon>
        <taxon>Pseudomonadati</taxon>
        <taxon>Bacteroidota</taxon>
        <taxon>Chitinophagia</taxon>
        <taxon>Chitinophagales</taxon>
        <taxon>Chitinophagaceae</taxon>
        <taxon>Niabella</taxon>
    </lineage>
</organism>
<protein>
    <recommendedName>
        <fullName evidence="5">Putative pre-16S rRNA nuclease</fullName>
        <ecNumber evidence="5">3.1.-.-</ecNumber>
    </recommendedName>
</protein>
<evidence type="ECO:0000256" key="3">
    <source>
        <dbReference type="ARBA" id="ARBA00022722"/>
    </source>
</evidence>
<dbReference type="NCBIfam" id="TIGR00250">
    <property type="entry name" value="RNAse_H_YqgF"/>
    <property type="match status" value="1"/>
</dbReference>
<evidence type="ECO:0000256" key="4">
    <source>
        <dbReference type="ARBA" id="ARBA00022801"/>
    </source>
</evidence>
<dbReference type="GO" id="GO:0000967">
    <property type="term" value="P:rRNA 5'-end processing"/>
    <property type="evidence" value="ECO:0007669"/>
    <property type="project" value="UniProtKB-UniRule"/>
</dbReference>
<dbReference type="Gene3D" id="3.30.420.140">
    <property type="entry name" value="YqgF/RNase H-like domain"/>
    <property type="match status" value="1"/>
</dbReference>
<keyword evidence="6" id="KW-0812">Transmembrane</keyword>
<name>A0A1G6KXN4_NIADE</name>
<dbReference type="SMART" id="SM00732">
    <property type="entry name" value="YqgFc"/>
    <property type="match status" value="1"/>
</dbReference>
<comment type="similarity">
    <text evidence="5">Belongs to the YqgF HJR family.</text>
</comment>
<dbReference type="InterPro" id="IPR037027">
    <property type="entry name" value="YqgF/RNaseH-like_dom_sf"/>
</dbReference>
<evidence type="ECO:0000256" key="5">
    <source>
        <dbReference type="HAMAP-Rule" id="MF_00651"/>
    </source>
</evidence>
<dbReference type="GO" id="GO:0005829">
    <property type="term" value="C:cytosol"/>
    <property type="evidence" value="ECO:0007669"/>
    <property type="project" value="TreeGrafter"/>
</dbReference>
<dbReference type="InterPro" id="IPR006641">
    <property type="entry name" value="YqgF/RNaseH-like_dom"/>
</dbReference>